<proteinExistence type="predicted"/>
<accession>A0A6S4TIB3</accession>
<evidence type="ECO:0000313" key="2">
    <source>
        <dbReference type="Proteomes" id="UP000515756"/>
    </source>
</evidence>
<sequence length="394" mass="44378">MSRLPAGWDGEAHGHWLQERRQEAIRCVLSRLNAETNKSVPLQLQFAYYLFLSGDPASAAQVLTLAYRSAPDNTEVLRNLCVCLSRSDQHERAVTHLVELVRREPDDYLVHDGLCTSLAKLGRHEEAAQAGTRALTLKDEAVSQPVAGWVLPAEGPDVWLAEQGDKQAVIAFSLWGAQPRYLRGALDNVLAAAYLYPGWRVRFYVDGSVPQGFLACLQEHGAEIKVQPDGQSQRQRLCWRFQVANDPGVGRFLVRDADSVLNLRERLAVDDWLASGRWFHIMRDWWSHTDLVLAGMWGGVAGVLPPLAPLMASYQPSTMETPNIDQWFLRDCLWRYLRQSARVHDRCFTPPGAVPWPQVAPPGNEHVGQDLFRARGDRQAIRLAPWIARLPCLR</sequence>
<dbReference type="InterPro" id="IPR011990">
    <property type="entry name" value="TPR-like_helical_dom_sf"/>
</dbReference>
<dbReference type="Pfam" id="PF14559">
    <property type="entry name" value="TPR_19"/>
    <property type="match status" value="1"/>
</dbReference>
<dbReference type="AlphaFoldDB" id="A0A6S4TIB3"/>
<evidence type="ECO:0000313" key="1">
    <source>
        <dbReference type="EMBL" id="BBQ28829.1"/>
    </source>
</evidence>
<dbReference type="SUPFAM" id="SSF48452">
    <property type="entry name" value="TPR-like"/>
    <property type="match status" value="1"/>
</dbReference>
<dbReference type="Gene3D" id="1.25.40.10">
    <property type="entry name" value="Tetratricopeptide repeat domain"/>
    <property type="match status" value="1"/>
</dbReference>
<gene>
    <name evidence="1" type="ORF">WP2W18E01_04110</name>
</gene>
<dbReference type="RefSeq" id="WP_103261557.1">
    <property type="nucleotide sequence ID" value="NZ_AP021927.1"/>
</dbReference>
<dbReference type="EMBL" id="AP021927">
    <property type="protein sequence ID" value="BBQ28829.1"/>
    <property type="molecule type" value="Genomic_DNA"/>
</dbReference>
<protein>
    <submittedName>
        <fullName evidence="1">Uncharacterized protein</fullName>
    </submittedName>
</protein>
<dbReference type="Proteomes" id="UP000515756">
    <property type="component" value="Chromosome"/>
</dbReference>
<organism evidence="1 2">
    <name type="scientific">Aeromonas caviae</name>
    <name type="common">Aeromonas punctata</name>
    <dbReference type="NCBI Taxonomy" id="648"/>
    <lineage>
        <taxon>Bacteria</taxon>
        <taxon>Pseudomonadati</taxon>
        <taxon>Pseudomonadota</taxon>
        <taxon>Gammaproteobacteria</taxon>
        <taxon>Aeromonadales</taxon>
        <taxon>Aeromonadaceae</taxon>
        <taxon>Aeromonas</taxon>
    </lineage>
</organism>
<name>A0A6S4TIB3_AERCA</name>
<reference evidence="1 2" key="1">
    <citation type="submission" date="2019-12" db="EMBL/GenBank/DDBJ databases">
        <title>complete genome sequences of Aeromonas caviae str. WP2-W18-ESBL-01 isolated from wastewater treatment plant effluent.</title>
        <authorList>
            <person name="Sekizuka T."/>
            <person name="Itokawa K."/>
            <person name="Yatsu K."/>
            <person name="Inamine Y."/>
            <person name="Kuroda M."/>
        </authorList>
    </citation>
    <scope>NUCLEOTIDE SEQUENCE [LARGE SCALE GENOMIC DNA]</scope>
    <source>
        <strain evidence="1 2">WP2-W18-ESBL-01</strain>
    </source>
</reference>